<dbReference type="SUPFAM" id="SSF117916">
    <property type="entry name" value="Fe-S cluster assembly (FSCA) domain-like"/>
    <property type="match status" value="1"/>
</dbReference>
<dbReference type="Gene3D" id="3.40.50.300">
    <property type="entry name" value="P-loop containing nucleotide triphosphate hydrolases"/>
    <property type="match status" value="1"/>
</dbReference>
<dbReference type="InterPro" id="IPR002744">
    <property type="entry name" value="MIP18-like"/>
</dbReference>
<keyword evidence="8" id="KW-0378">Hydrolase</keyword>
<dbReference type="RefSeq" id="WP_089383804.1">
    <property type="nucleotide sequence ID" value="NZ_FZNQ01000002.1"/>
</dbReference>
<dbReference type="GO" id="GO:0051539">
    <property type="term" value="F:4 iron, 4 sulfur cluster binding"/>
    <property type="evidence" value="ECO:0007669"/>
    <property type="project" value="TreeGrafter"/>
</dbReference>
<dbReference type="GO" id="GO:0016226">
    <property type="term" value="P:iron-sulfur cluster assembly"/>
    <property type="evidence" value="ECO:0007669"/>
    <property type="project" value="InterPro"/>
</dbReference>
<evidence type="ECO:0000256" key="6">
    <source>
        <dbReference type="ARBA" id="ARBA00058094"/>
    </source>
</evidence>
<dbReference type="HAMAP" id="MF_02040">
    <property type="entry name" value="Mrp_NBP35"/>
    <property type="match status" value="1"/>
</dbReference>
<feature type="binding site" evidence="8">
    <location>
        <begin position="101"/>
        <end position="108"/>
    </location>
    <ligand>
        <name>ATP</name>
        <dbReference type="ChEBI" id="CHEBI:30616"/>
    </ligand>
</feature>
<evidence type="ECO:0000256" key="3">
    <source>
        <dbReference type="ARBA" id="ARBA00022840"/>
    </source>
</evidence>
<dbReference type="GO" id="GO:0140663">
    <property type="term" value="F:ATP-dependent FeS chaperone activity"/>
    <property type="evidence" value="ECO:0007669"/>
    <property type="project" value="InterPro"/>
</dbReference>
<evidence type="ECO:0000256" key="1">
    <source>
        <dbReference type="ARBA" id="ARBA00022723"/>
    </source>
</evidence>
<evidence type="ECO:0000313" key="11">
    <source>
        <dbReference type="Proteomes" id="UP000198397"/>
    </source>
</evidence>
<dbReference type="InterPro" id="IPR019591">
    <property type="entry name" value="Mrp/NBP35_ATP-bd"/>
</dbReference>
<keyword evidence="11" id="KW-1185">Reference proteome</keyword>
<dbReference type="Pfam" id="PF01883">
    <property type="entry name" value="FeS_assembly_P"/>
    <property type="match status" value="1"/>
</dbReference>
<dbReference type="PANTHER" id="PTHR42961:SF2">
    <property type="entry name" value="IRON-SULFUR PROTEIN NUBPL"/>
    <property type="match status" value="1"/>
</dbReference>
<dbReference type="EMBL" id="FZNQ01000002">
    <property type="protein sequence ID" value="SNR30584.1"/>
    <property type="molecule type" value="Genomic_DNA"/>
</dbReference>
<dbReference type="InterPro" id="IPR034904">
    <property type="entry name" value="FSCA_dom_sf"/>
</dbReference>
<dbReference type="Proteomes" id="UP000198397">
    <property type="component" value="Unassembled WGS sequence"/>
</dbReference>
<evidence type="ECO:0000256" key="7">
    <source>
        <dbReference type="ARBA" id="ARBA00074706"/>
    </source>
</evidence>
<dbReference type="Pfam" id="PF10609">
    <property type="entry name" value="ParA"/>
    <property type="match status" value="1"/>
</dbReference>
<comment type="similarity">
    <text evidence="8">Belongs to the Mrp/NBP35 ATP-binding proteins family.</text>
</comment>
<dbReference type="Gene3D" id="3.30.300.130">
    <property type="entry name" value="Fe-S cluster assembly (FSCA)"/>
    <property type="match status" value="1"/>
</dbReference>
<name>A0A238V8Z7_HALVU</name>
<proteinExistence type="inferred from homology"/>
<dbReference type="SUPFAM" id="SSF52540">
    <property type="entry name" value="P-loop containing nucleoside triphosphate hydrolases"/>
    <property type="match status" value="1"/>
</dbReference>
<feature type="domain" description="MIP18 family-like" evidence="9">
    <location>
        <begin position="7"/>
        <end position="68"/>
    </location>
</feature>
<evidence type="ECO:0000256" key="4">
    <source>
        <dbReference type="ARBA" id="ARBA00023004"/>
    </source>
</evidence>
<dbReference type="GO" id="GO:0005524">
    <property type="term" value="F:ATP binding"/>
    <property type="evidence" value="ECO:0007669"/>
    <property type="project" value="UniProtKB-UniRule"/>
</dbReference>
<gene>
    <name evidence="10" type="ORF">SAMN06264855_10281</name>
</gene>
<accession>A0A238V8Z7</accession>
<dbReference type="CDD" id="cd02037">
    <property type="entry name" value="Mrp_NBP35"/>
    <property type="match status" value="1"/>
</dbReference>
<evidence type="ECO:0000256" key="2">
    <source>
        <dbReference type="ARBA" id="ARBA00022741"/>
    </source>
</evidence>
<keyword evidence="2 8" id="KW-0547">Nucleotide-binding</keyword>
<comment type="function">
    <text evidence="6 8">Binds and transfers iron-sulfur (Fe-S) clusters to target apoproteins. Can hydrolyze ATP.</text>
</comment>
<organism evidence="10 11">
    <name type="scientific">Halorubrum vacuolatum</name>
    <name type="common">Natronobacterium vacuolatum</name>
    <dbReference type="NCBI Taxonomy" id="63740"/>
    <lineage>
        <taxon>Archaea</taxon>
        <taxon>Methanobacteriati</taxon>
        <taxon>Methanobacteriota</taxon>
        <taxon>Stenosarchaea group</taxon>
        <taxon>Halobacteria</taxon>
        <taxon>Halobacteriales</taxon>
        <taxon>Haloferacaceae</taxon>
        <taxon>Halorubrum</taxon>
    </lineage>
</organism>
<comment type="subunit">
    <text evidence="8">Homodimer.</text>
</comment>
<keyword evidence="5 8" id="KW-0411">Iron-sulfur</keyword>
<keyword evidence="3 8" id="KW-0067">ATP-binding</keyword>
<keyword evidence="4 8" id="KW-0408">Iron</keyword>
<dbReference type="GO" id="GO:0046872">
    <property type="term" value="F:metal ion binding"/>
    <property type="evidence" value="ECO:0007669"/>
    <property type="project" value="UniProtKB-KW"/>
</dbReference>
<dbReference type="AlphaFoldDB" id="A0A238V8Z7"/>
<dbReference type="PANTHER" id="PTHR42961">
    <property type="entry name" value="IRON-SULFUR PROTEIN NUBPL"/>
    <property type="match status" value="1"/>
</dbReference>
<dbReference type="InterPro" id="IPR033756">
    <property type="entry name" value="YlxH/NBP35"/>
</dbReference>
<dbReference type="OrthoDB" id="8297at2157"/>
<dbReference type="InterPro" id="IPR000808">
    <property type="entry name" value="Mrp-like_CS"/>
</dbReference>
<protein>
    <recommendedName>
        <fullName evidence="7 8">Iron-sulfur cluster carrier protein</fullName>
    </recommendedName>
</protein>
<evidence type="ECO:0000259" key="9">
    <source>
        <dbReference type="Pfam" id="PF01883"/>
    </source>
</evidence>
<dbReference type="InterPro" id="IPR044304">
    <property type="entry name" value="NUBPL-like"/>
</dbReference>
<dbReference type="InterPro" id="IPR027417">
    <property type="entry name" value="P-loop_NTPase"/>
</dbReference>
<evidence type="ECO:0000256" key="5">
    <source>
        <dbReference type="ARBA" id="ARBA00023014"/>
    </source>
</evidence>
<dbReference type="GO" id="GO:0016887">
    <property type="term" value="F:ATP hydrolysis activity"/>
    <property type="evidence" value="ECO:0007669"/>
    <property type="project" value="UniProtKB-UniRule"/>
</dbReference>
<sequence length="361" mass="37782">MTASTTEIITELESISNPAIDGDIVETGLVVDVTRDGSEVTVTLAVNTPFAPIETELGSEIREAIEALGFDPTLRASVTSEQGFDDQVLPGVRNVVAVASGKGGVGKTTVAGNLAAGLDDLGAHVGLLDADVHGPNAPRVLPVEGDPGVTPEGDMIPPDSAGVNVMSAAFLMDDDDPAILRGPMVNDVMRRFVEDVEWGRLDYLVVDLPPGTGDASLNLLQTLPLAGVVTVTTPQEMAVDDTRKGIRLFERHDAPLLGVVENMSGFTCPSCGDAHDPFGEGQVGMFRERYGVDVLGRLPIHPAFDTEANDGPAIRTAGDQLRGTLRSLVEDIVNAISEANLRKVAESADEETAGSAPLTAQ</sequence>
<dbReference type="PROSITE" id="PS01215">
    <property type="entry name" value="MRP"/>
    <property type="match status" value="1"/>
</dbReference>
<evidence type="ECO:0000256" key="8">
    <source>
        <dbReference type="HAMAP-Rule" id="MF_02040"/>
    </source>
</evidence>
<dbReference type="FunFam" id="3.40.50.300:FF:001119">
    <property type="entry name" value="Iron-sulfur cluster carrier protein"/>
    <property type="match status" value="1"/>
</dbReference>
<evidence type="ECO:0000313" key="10">
    <source>
        <dbReference type="EMBL" id="SNR30584.1"/>
    </source>
</evidence>
<reference evidence="10 11" key="1">
    <citation type="submission" date="2017-06" db="EMBL/GenBank/DDBJ databases">
        <authorList>
            <person name="Kim H.J."/>
            <person name="Triplett B.A."/>
        </authorList>
    </citation>
    <scope>NUCLEOTIDE SEQUENCE [LARGE SCALE GENOMIC DNA]</scope>
    <source>
        <strain evidence="10 11">DSM 8800</strain>
    </source>
</reference>
<keyword evidence="1 8" id="KW-0479">Metal-binding</keyword>